<proteinExistence type="inferred from homology"/>
<reference evidence="4" key="1">
    <citation type="submission" date="2020-01" db="EMBL/GenBank/DDBJ databases">
        <title>Insect and environment-associated Actinomycetes.</title>
        <authorList>
            <person name="Currrie C."/>
            <person name="Chevrette M."/>
            <person name="Carlson C."/>
            <person name="Stubbendieck R."/>
            <person name="Wendt-Pienkowski E."/>
        </authorList>
    </citation>
    <scope>NUCLEOTIDE SEQUENCE</scope>
    <source>
        <strain evidence="4">SID12501</strain>
    </source>
</reference>
<dbReference type="FunFam" id="3.40.605.10:FF:000026">
    <property type="entry name" value="Aldehyde dehydrogenase, putative"/>
    <property type="match status" value="1"/>
</dbReference>
<feature type="non-terminal residue" evidence="4">
    <location>
        <position position="1"/>
    </location>
</feature>
<dbReference type="InterPro" id="IPR016161">
    <property type="entry name" value="Ald_DH/histidinol_DH"/>
</dbReference>
<evidence type="ECO:0000256" key="1">
    <source>
        <dbReference type="ARBA" id="ARBA00009986"/>
    </source>
</evidence>
<sequence length="105" mass="11240">DVTSDMTIAQEEIFGPVLSILPYEDEDDALRIANGTVYGLGGAVWAADAETATAFARRMDTGQVDINGGRFNVRAPFGGYKQSGVGRELGPHGLGEYLQTKSLQF</sequence>
<dbReference type="InterPro" id="IPR016163">
    <property type="entry name" value="Ald_DH_C"/>
</dbReference>
<dbReference type="PANTHER" id="PTHR42804">
    <property type="entry name" value="ALDEHYDE DEHYDROGENASE"/>
    <property type="match status" value="1"/>
</dbReference>
<protein>
    <submittedName>
        <fullName evidence="4">Aldehyde dehydrogenase family protein</fullName>
    </submittedName>
</protein>
<dbReference type="AlphaFoldDB" id="A0A6B3C9M5"/>
<evidence type="ECO:0000313" key="4">
    <source>
        <dbReference type="EMBL" id="NEC93072.1"/>
    </source>
</evidence>
<dbReference type="Gene3D" id="3.40.605.10">
    <property type="entry name" value="Aldehyde Dehydrogenase, Chain A, domain 1"/>
    <property type="match status" value="1"/>
</dbReference>
<dbReference type="PANTHER" id="PTHR42804:SF1">
    <property type="entry name" value="ALDEHYDE DEHYDROGENASE-RELATED"/>
    <property type="match status" value="1"/>
</dbReference>
<evidence type="ECO:0000259" key="3">
    <source>
        <dbReference type="Pfam" id="PF00171"/>
    </source>
</evidence>
<comment type="similarity">
    <text evidence="1">Belongs to the aldehyde dehydrogenase family.</text>
</comment>
<comment type="caution">
    <text evidence="4">The sequence shown here is derived from an EMBL/GenBank/DDBJ whole genome shotgun (WGS) entry which is preliminary data.</text>
</comment>
<dbReference type="SUPFAM" id="SSF53720">
    <property type="entry name" value="ALDH-like"/>
    <property type="match status" value="1"/>
</dbReference>
<feature type="domain" description="Aldehyde dehydrogenase" evidence="3">
    <location>
        <begin position="1"/>
        <end position="102"/>
    </location>
</feature>
<gene>
    <name evidence="4" type="ORF">G3I71_46780</name>
</gene>
<dbReference type="EMBL" id="JAAGLU010000461">
    <property type="protein sequence ID" value="NEC93072.1"/>
    <property type="molecule type" value="Genomic_DNA"/>
</dbReference>
<dbReference type="Gene3D" id="3.40.309.10">
    <property type="entry name" value="Aldehyde Dehydrogenase, Chain A, domain 2"/>
    <property type="match status" value="1"/>
</dbReference>
<dbReference type="GO" id="GO:0016620">
    <property type="term" value="F:oxidoreductase activity, acting on the aldehyde or oxo group of donors, NAD or NADP as acceptor"/>
    <property type="evidence" value="ECO:0007669"/>
    <property type="project" value="InterPro"/>
</dbReference>
<dbReference type="Pfam" id="PF00171">
    <property type="entry name" value="Aldedh"/>
    <property type="match status" value="1"/>
</dbReference>
<dbReference type="InterPro" id="IPR015590">
    <property type="entry name" value="Aldehyde_DH_dom"/>
</dbReference>
<organism evidence="4">
    <name type="scientific">Streptomyces sp. SID12501</name>
    <dbReference type="NCBI Taxonomy" id="2706042"/>
    <lineage>
        <taxon>Bacteria</taxon>
        <taxon>Bacillati</taxon>
        <taxon>Actinomycetota</taxon>
        <taxon>Actinomycetes</taxon>
        <taxon>Kitasatosporales</taxon>
        <taxon>Streptomycetaceae</taxon>
        <taxon>Streptomyces</taxon>
    </lineage>
</organism>
<dbReference type="RefSeq" id="WP_164325031.1">
    <property type="nucleotide sequence ID" value="NZ_JAAGLU010000461.1"/>
</dbReference>
<dbReference type="InterPro" id="IPR016162">
    <property type="entry name" value="Ald_DH_N"/>
</dbReference>
<keyword evidence="2" id="KW-0560">Oxidoreductase</keyword>
<accession>A0A6B3C9M5</accession>
<evidence type="ECO:0000256" key="2">
    <source>
        <dbReference type="ARBA" id="ARBA00023002"/>
    </source>
</evidence>
<name>A0A6B3C9M5_9ACTN</name>